<accession>A0ABR3XMD2</accession>
<evidence type="ECO:0000313" key="2">
    <source>
        <dbReference type="EMBL" id="KAL1876754.1"/>
    </source>
</evidence>
<comment type="caution">
    <text evidence="2">The sequence shown here is derived from an EMBL/GenBank/DDBJ whole genome shotgun (WGS) entry which is preliminary data.</text>
</comment>
<dbReference type="InterPro" id="IPR005913">
    <property type="entry name" value="dTDP_dehydrorham_reduct"/>
</dbReference>
<dbReference type="Pfam" id="PF01370">
    <property type="entry name" value="Epimerase"/>
    <property type="match status" value="1"/>
</dbReference>
<evidence type="ECO:0000313" key="3">
    <source>
        <dbReference type="Proteomes" id="UP001583193"/>
    </source>
</evidence>
<dbReference type="Proteomes" id="UP001583193">
    <property type="component" value="Unassembled WGS sequence"/>
</dbReference>
<dbReference type="InterPro" id="IPR036291">
    <property type="entry name" value="NAD(P)-bd_dom_sf"/>
</dbReference>
<dbReference type="SUPFAM" id="SSF51735">
    <property type="entry name" value="NAD(P)-binding Rossmann-fold domains"/>
    <property type="match status" value="1"/>
</dbReference>
<gene>
    <name evidence="2" type="ORF">Plec18167_005162</name>
</gene>
<dbReference type="Gene3D" id="3.40.50.720">
    <property type="entry name" value="NAD(P)-binding Rossmann-like Domain"/>
    <property type="match status" value="1"/>
</dbReference>
<organism evidence="2 3">
    <name type="scientific">Paecilomyces lecythidis</name>
    <dbReference type="NCBI Taxonomy" id="3004212"/>
    <lineage>
        <taxon>Eukaryota</taxon>
        <taxon>Fungi</taxon>
        <taxon>Dikarya</taxon>
        <taxon>Ascomycota</taxon>
        <taxon>Pezizomycotina</taxon>
        <taxon>Eurotiomycetes</taxon>
        <taxon>Eurotiomycetidae</taxon>
        <taxon>Eurotiales</taxon>
        <taxon>Thermoascaceae</taxon>
        <taxon>Paecilomyces</taxon>
    </lineage>
</organism>
<evidence type="ECO:0000259" key="1">
    <source>
        <dbReference type="Pfam" id="PF01370"/>
    </source>
</evidence>
<sequence length="298" mass="33218">MATNGTSNGYKFLIFGNGWVSGLVQEALQKNGDIYEVSKVRIEDREAVLRELDTVKPTHVINTAGARGSPNVDWCEDHKDYTVRSNIIGAATLVDCCFLRGIHITHFASGCIYDQDEAHPLDGSGFTEDDTPNFWGSFYSYSKLISERVLKTYPNVLILRLRNPVAADLHPKNFVTKLLGYKKIVNIPNSGSVMTNLVPGAIILAKHSETGVYNYKTNPGTFTHNEVMGLMKEYVRPSLTWVNFTLDEQSQVLKAPRSNAKLDSTKLVNKLKEYGYEVLPAHEALVEAFALMKDKGLQ</sequence>
<keyword evidence="3" id="KW-1185">Reference proteome</keyword>
<name>A0ABR3XMD2_9EURO</name>
<reference evidence="2 3" key="1">
    <citation type="journal article" date="2024" name="IMA Fungus">
        <title>IMA Genome - F19 : A genome assembly and annotation guide to empower mycologists, including annotated draft genome sequences of Ceratocystis pirilliformis, Diaporthe australafricana, Fusarium ophioides, Paecilomyces lecythidis, and Sporothrix stenoceras.</title>
        <authorList>
            <person name="Aylward J."/>
            <person name="Wilson A.M."/>
            <person name="Visagie C.M."/>
            <person name="Spraker J."/>
            <person name="Barnes I."/>
            <person name="Buitendag C."/>
            <person name="Ceriani C."/>
            <person name="Del Mar Angel L."/>
            <person name="du Plessis D."/>
            <person name="Fuchs T."/>
            <person name="Gasser K."/>
            <person name="Kramer D."/>
            <person name="Li W."/>
            <person name="Munsamy K."/>
            <person name="Piso A."/>
            <person name="Price J.L."/>
            <person name="Sonnekus B."/>
            <person name="Thomas C."/>
            <person name="van der Nest A."/>
            <person name="van Dijk A."/>
            <person name="van Heerden A."/>
            <person name="van Vuuren N."/>
            <person name="Yilmaz N."/>
            <person name="Duong T.A."/>
            <person name="van der Merwe N.A."/>
            <person name="Wingfield M.J."/>
            <person name="Wingfield B.D."/>
        </authorList>
    </citation>
    <scope>NUCLEOTIDE SEQUENCE [LARGE SCALE GENOMIC DNA]</scope>
    <source>
        <strain evidence="2 3">CMW 18167</strain>
    </source>
</reference>
<feature type="domain" description="NAD-dependent epimerase/dehydratase" evidence="1">
    <location>
        <begin position="30"/>
        <end position="179"/>
    </location>
</feature>
<dbReference type="PANTHER" id="PTHR10491">
    <property type="entry name" value="DTDP-4-DEHYDRORHAMNOSE REDUCTASE"/>
    <property type="match status" value="1"/>
</dbReference>
<dbReference type="InterPro" id="IPR001509">
    <property type="entry name" value="Epimerase_deHydtase"/>
</dbReference>
<proteinExistence type="predicted"/>
<dbReference type="EMBL" id="JAVDPF010000015">
    <property type="protein sequence ID" value="KAL1876754.1"/>
    <property type="molecule type" value="Genomic_DNA"/>
</dbReference>
<protein>
    <recommendedName>
        <fullName evidence="1">NAD-dependent epimerase/dehydratase domain-containing protein</fullName>
    </recommendedName>
</protein>
<dbReference type="PANTHER" id="PTHR10491:SF4">
    <property type="entry name" value="METHIONINE ADENOSYLTRANSFERASE 2 SUBUNIT BETA"/>
    <property type="match status" value="1"/>
</dbReference>